<gene>
    <name evidence="1" type="ORF">H7344_05200</name>
</gene>
<accession>A0ABR6U5I1</accession>
<evidence type="ECO:0000313" key="1">
    <source>
        <dbReference type="EMBL" id="MBC2959689.1"/>
    </source>
</evidence>
<dbReference type="EMBL" id="JACMYC010000002">
    <property type="protein sequence ID" value="MBC2959689.1"/>
    <property type="molecule type" value="Genomic_DNA"/>
</dbReference>
<organism evidence="1 2">
    <name type="scientific">Nocardioides deserti</name>
    <dbReference type="NCBI Taxonomy" id="1588644"/>
    <lineage>
        <taxon>Bacteria</taxon>
        <taxon>Bacillati</taxon>
        <taxon>Actinomycetota</taxon>
        <taxon>Actinomycetes</taxon>
        <taxon>Propionibacteriales</taxon>
        <taxon>Nocardioidaceae</taxon>
        <taxon>Nocardioides</taxon>
    </lineage>
</organism>
<reference evidence="1 2" key="1">
    <citation type="submission" date="2020-08" db="EMBL/GenBank/DDBJ databases">
        <title>novel species in genus Nocardioides.</title>
        <authorList>
            <person name="Zhang G."/>
        </authorList>
    </citation>
    <scope>NUCLEOTIDE SEQUENCE [LARGE SCALE GENOMIC DNA]</scope>
    <source>
        <strain evidence="1 2">SC8A-24</strain>
    </source>
</reference>
<protein>
    <submittedName>
        <fullName evidence="1">DUF1360 domain-containing protein</fullName>
    </submittedName>
</protein>
<proteinExistence type="predicted"/>
<keyword evidence="2" id="KW-1185">Reference proteome</keyword>
<name>A0ABR6U5I1_9ACTN</name>
<sequence length="171" mass="17629">MTSTHAHAHPVGRLVDGYDPDGEVALGGYAGSLTTYGLVLAGIAAAGSASGHSLVERYDLADIALGGLAVHKFTRLLSKSSVAAPVRAPFTEFEGAAGSGEHVEKAREDGGIRGTVGKLITCPFCLGVWVGTAYIAALNLAPRPARTWAALFAVTAVSDSLQHVYARLRGD</sequence>
<dbReference type="Proteomes" id="UP000604001">
    <property type="component" value="Unassembled WGS sequence"/>
</dbReference>
<evidence type="ECO:0000313" key="2">
    <source>
        <dbReference type="Proteomes" id="UP000604001"/>
    </source>
</evidence>
<dbReference type="RefSeq" id="WP_186344932.1">
    <property type="nucleotide sequence ID" value="NZ_BMMR01000002.1"/>
</dbReference>
<comment type="caution">
    <text evidence="1">The sequence shown here is derived from an EMBL/GenBank/DDBJ whole genome shotgun (WGS) entry which is preliminary data.</text>
</comment>
<dbReference type="Pfam" id="PF07098">
    <property type="entry name" value="DUF1360"/>
    <property type="match status" value="1"/>
</dbReference>
<dbReference type="InterPro" id="IPR010773">
    <property type="entry name" value="Mycophage_PG1_Gp7"/>
</dbReference>